<dbReference type="OrthoDB" id="597270at2"/>
<reference evidence="3" key="1">
    <citation type="submission" date="2018-03" db="EMBL/GenBank/DDBJ databases">
        <title>Gramella fulva sp. nov., isolated from a dry surface of tidal flat.</title>
        <authorList>
            <person name="Hwang S.H."/>
            <person name="Hwang W.M."/>
            <person name="Kang K."/>
            <person name="Ahn T.-Y."/>
        </authorList>
    </citation>
    <scope>NUCLEOTIDE SEQUENCE [LARGE SCALE GENOMIC DNA]</scope>
    <source>
        <strain evidence="3">SH35</strain>
    </source>
</reference>
<name>A0A2R3Z0P5_9FLAO</name>
<dbReference type="PANTHER" id="PTHR43685:SF2">
    <property type="entry name" value="GLYCOSYLTRANSFERASE 2-LIKE DOMAIN-CONTAINING PROTEIN"/>
    <property type="match status" value="1"/>
</dbReference>
<evidence type="ECO:0000313" key="2">
    <source>
        <dbReference type="EMBL" id="AVR43841.1"/>
    </source>
</evidence>
<keyword evidence="3" id="KW-1185">Reference proteome</keyword>
<dbReference type="KEGG" id="grs:C7S20_00330"/>
<dbReference type="Pfam" id="PF00535">
    <property type="entry name" value="Glycos_transf_2"/>
    <property type="match status" value="1"/>
</dbReference>
<sequence>MNNPLVSIIIPVYNRADLISQSLESVLDQTYENWECIVIDDGSTDGTLDVVKKYATRDARFSSIKRPTGKPKGAAACRNVGLEHSSGNFIQYLDSDDLLHPEKLEKQMKYARRDVVLTGKWGYFSGEDLMERFKYKQNCYRNFRDPLKLLFCFGKHDEFLPLHCYLIPRNIIEKSGKWKEDLGNNDDAEYMSRILLNTPRVKFDAEAIVFYRVEGKSTLSGFKTVENAESAVKSLRYLENILSNYPKISSLYLGNLKNKIKERIKDSFPDLYIKNNDLWF</sequence>
<dbReference type="Gene3D" id="3.90.550.10">
    <property type="entry name" value="Spore Coat Polysaccharide Biosynthesis Protein SpsA, Chain A"/>
    <property type="match status" value="1"/>
</dbReference>
<dbReference type="Proteomes" id="UP000241507">
    <property type="component" value="Chromosome"/>
</dbReference>
<dbReference type="SUPFAM" id="SSF53448">
    <property type="entry name" value="Nucleotide-diphospho-sugar transferases"/>
    <property type="match status" value="1"/>
</dbReference>
<dbReference type="RefSeq" id="WP_107010628.1">
    <property type="nucleotide sequence ID" value="NZ_CP028136.1"/>
</dbReference>
<gene>
    <name evidence="2" type="ORF">C7S20_00330</name>
</gene>
<protein>
    <submittedName>
        <fullName evidence="2">Glycosyl transferase family 2</fullName>
    </submittedName>
</protein>
<keyword evidence="2" id="KW-0808">Transferase</keyword>
<dbReference type="EMBL" id="CP028136">
    <property type="protein sequence ID" value="AVR43841.1"/>
    <property type="molecule type" value="Genomic_DNA"/>
</dbReference>
<dbReference type="PANTHER" id="PTHR43685">
    <property type="entry name" value="GLYCOSYLTRANSFERASE"/>
    <property type="match status" value="1"/>
</dbReference>
<feature type="domain" description="Glycosyltransferase 2-like" evidence="1">
    <location>
        <begin position="7"/>
        <end position="146"/>
    </location>
</feature>
<dbReference type="AlphaFoldDB" id="A0A2R3Z0P5"/>
<evidence type="ECO:0000259" key="1">
    <source>
        <dbReference type="Pfam" id="PF00535"/>
    </source>
</evidence>
<accession>A0A2R3Z0P5</accession>
<dbReference type="InterPro" id="IPR029044">
    <property type="entry name" value="Nucleotide-diphossugar_trans"/>
</dbReference>
<organism evidence="2 3">
    <name type="scientific">Christiangramia fulva</name>
    <dbReference type="NCBI Taxonomy" id="2126553"/>
    <lineage>
        <taxon>Bacteria</taxon>
        <taxon>Pseudomonadati</taxon>
        <taxon>Bacteroidota</taxon>
        <taxon>Flavobacteriia</taxon>
        <taxon>Flavobacteriales</taxon>
        <taxon>Flavobacteriaceae</taxon>
        <taxon>Christiangramia</taxon>
    </lineage>
</organism>
<dbReference type="InterPro" id="IPR001173">
    <property type="entry name" value="Glyco_trans_2-like"/>
</dbReference>
<dbReference type="GO" id="GO:0016740">
    <property type="term" value="F:transferase activity"/>
    <property type="evidence" value="ECO:0007669"/>
    <property type="project" value="UniProtKB-KW"/>
</dbReference>
<proteinExistence type="predicted"/>
<dbReference type="CDD" id="cd00761">
    <property type="entry name" value="Glyco_tranf_GTA_type"/>
    <property type="match status" value="1"/>
</dbReference>
<evidence type="ECO:0000313" key="3">
    <source>
        <dbReference type="Proteomes" id="UP000241507"/>
    </source>
</evidence>
<dbReference type="InterPro" id="IPR050834">
    <property type="entry name" value="Glycosyltransf_2"/>
</dbReference>